<feature type="domain" description="ABC transporter" evidence="10">
    <location>
        <begin position="19"/>
        <end position="266"/>
    </location>
</feature>
<dbReference type="Proteomes" id="UP000540685">
    <property type="component" value="Unassembled WGS sequence"/>
</dbReference>
<dbReference type="InterPro" id="IPR003439">
    <property type="entry name" value="ABC_transporter-like_ATP-bd"/>
</dbReference>
<evidence type="ECO:0000256" key="2">
    <source>
        <dbReference type="ARBA" id="ARBA00005417"/>
    </source>
</evidence>
<comment type="similarity">
    <text evidence="2">Belongs to the ABC transporter superfamily.</text>
</comment>
<proteinExistence type="inferred from homology"/>
<dbReference type="PANTHER" id="PTHR43297">
    <property type="entry name" value="OLIGOPEPTIDE TRANSPORT ATP-BINDING PROTEIN APPD"/>
    <property type="match status" value="1"/>
</dbReference>
<dbReference type="CDD" id="cd03257">
    <property type="entry name" value="ABC_NikE_OppD_transporters"/>
    <property type="match status" value="1"/>
</dbReference>
<dbReference type="InterPro" id="IPR013563">
    <property type="entry name" value="Oligopep_ABC_C"/>
</dbReference>
<dbReference type="PANTHER" id="PTHR43297:SF14">
    <property type="entry name" value="ATPASE AAA-TYPE CORE DOMAIN-CONTAINING PROTEIN"/>
    <property type="match status" value="1"/>
</dbReference>
<dbReference type="PROSITE" id="PS00211">
    <property type="entry name" value="ABC_TRANSPORTER_1"/>
    <property type="match status" value="1"/>
</dbReference>
<dbReference type="GO" id="GO:0005524">
    <property type="term" value="F:ATP binding"/>
    <property type="evidence" value="ECO:0007669"/>
    <property type="project" value="UniProtKB-KW"/>
</dbReference>
<keyword evidence="9" id="KW-0472">Membrane</keyword>
<accession>A0A7W9ME91</accession>
<evidence type="ECO:0000256" key="3">
    <source>
        <dbReference type="ARBA" id="ARBA00022448"/>
    </source>
</evidence>
<dbReference type="InterPro" id="IPR050388">
    <property type="entry name" value="ABC_Ni/Peptide_Import"/>
</dbReference>
<comment type="caution">
    <text evidence="11">The sequence shown here is derived from an EMBL/GenBank/DDBJ whole genome shotgun (WGS) entry which is preliminary data.</text>
</comment>
<evidence type="ECO:0000256" key="1">
    <source>
        <dbReference type="ARBA" id="ARBA00004202"/>
    </source>
</evidence>
<evidence type="ECO:0000256" key="4">
    <source>
        <dbReference type="ARBA" id="ARBA00022475"/>
    </source>
</evidence>
<dbReference type="Pfam" id="PF08352">
    <property type="entry name" value="oligo_HPY"/>
    <property type="match status" value="1"/>
</dbReference>
<keyword evidence="6" id="KW-0547">Nucleotide-binding</keyword>
<name>A0A7W9ME91_9ACTN</name>
<dbReference type="SMART" id="SM00382">
    <property type="entry name" value="AAA"/>
    <property type="match status" value="1"/>
</dbReference>
<evidence type="ECO:0000256" key="5">
    <source>
        <dbReference type="ARBA" id="ARBA00022519"/>
    </source>
</evidence>
<evidence type="ECO:0000313" key="12">
    <source>
        <dbReference type="Proteomes" id="UP000540685"/>
    </source>
</evidence>
<dbReference type="GO" id="GO:0015833">
    <property type="term" value="P:peptide transport"/>
    <property type="evidence" value="ECO:0007669"/>
    <property type="project" value="InterPro"/>
</dbReference>
<sequence length="337" mass="35855">MSTAHETAAGLPESSVPLLVASGLRFRVGDAVAIGPIDLAVSAGQSLGIVGETGSGKSLLCRTLVGMLDGVGGAIDSGSLVIGGTELAGASSRAWVDLRRSVIGFVPQASLSGLNPVRRVSAHLDETLRVQGVDDRAARRARSLELLREVRMRDPERVLRSYGHELSGGMRQRVMLALALAGDPRILVADEPTTALDATVQREVLNLVKDVQRERNMAVVTVSHDMRVVRRTCDFVAVMYAGRVIEAGPADQVLSRPSHPYTRALLAADPALVPRGAPLSAIPGSPRQPHAWRDGTCSFMERCAFSTDICGQAEPDLEQRLGDQSVACHHAQEVARA</sequence>
<dbReference type="SUPFAM" id="SSF52540">
    <property type="entry name" value="P-loop containing nucleoside triphosphate hydrolases"/>
    <property type="match status" value="1"/>
</dbReference>
<evidence type="ECO:0000256" key="8">
    <source>
        <dbReference type="ARBA" id="ARBA00022967"/>
    </source>
</evidence>
<dbReference type="EMBL" id="JACHMP010000001">
    <property type="protein sequence ID" value="MBB5817079.1"/>
    <property type="molecule type" value="Genomic_DNA"/>
</dbReference>
<evidence type="ECO:0000256" key="6">
    <source>
        <dbReference type="ARBA" id="ARBA00022741"/>
    </source>
</evidence>
<evidence type="ECO:0000313" key="11">
    <source>
        <dbReference type="EMBL" id="MBB5817079.1"/>
    </source>
</evidence>
<dbReference type="PROSITE" id="PS50893">
    <property type="entry name" value="ABC_TRANSPORTER_2"/>
    <property type="match status" value="1"/>
</dbReference>
<keyword evidence="5" id="KW-0997">Cell inner membrane</keyword>
<keyword evidence="8" id="KW-1278">Translocase</keyword>
<dbReference type="GO" id="GO:0016887">
    <property type="term" value="F:ATP hydrolysis activity"/>
    <property type="evidence" value="ECO:0007669"/>
    <property type="project" value="InterPro"/>
</dbReference>
<keyword evidence="12" id="KW-1185">Reference proteome</keyword>
<dbReference type="NCBIfam" id="TIGR01727">
    <property type="entry name" value="oligo_HPY"/>
    <property type="match status" value="1"/>
</dbReference>
<comment type="subcellular location">
    <subcellularLocation>
        <location evidence="1">Cell membrane</location>
        <topology evidence="1">Peripheral membrane protein</topology>
    </subcellularLocation>
</comment>
<evidence type="ECO:0000256" key="9">
    <source>
        <dbReference type="ARBA" id="ARBA00023136"/>
    </source>
</evidence>
<evidence type="ECO:0000259" key="10">
    <source>
        <dbReference type="PROSITE" id="PS50893"/>
    </source>
</evidence>
<keyword evidence="7 11" id="KW-0067">ATP-binding</keyword>
<dbReference type="AlphaFoldDB" id="A0A7W9ME91"/>
<evidence type="ECO:0000256" key="7">
    <source>
        <dbReference type="ARBA" id="ARBA00022840"/>
    </source>
</evidence>
<dbReference type="Pfam" id="PF00005">
    <property type="entry name" value="ABC_tran"/>
    <property type="match status" value="1"/>
</dbReference>
<gene>
    <name evidence="11" type="ORF">F4562_000141</name>
</gene>
<dbReference type="RefSeq" id="WP_184546070.1">
    <property type="nucleotide sequence ID" value="NZ_JACHMP010000001.1"/>
</dbReference>
<organism evidence="11 12">
    <name type="scientific">Streptosporangium becharense</name>
    <dbReference type="NCBI Taxonomy" id="1816182"/>
    <lineage>
        <taxon>Bacteria</taxon>
        <taxon>Bacillati</taxon>
        <taxon>Actinomycetota</taxon>
        <taxon>Actinomycetes</taxon>
        <taxon>Streptosporangiales</taxon>
        <taxon>Streptosporangiaceae</taxon>
        <taxon>Streptosporangium</taxon>
    </lineage>
</organism>
<dbReference type="GO" id="GO:0005886">
    <property type="term" value="C:plasma membrane"/>
    <property type="evidence" value="ECO:0007669"/>
    <property type="project" value="UniProtKB-SubCell"/>
</dbReference>
<reference evidence="11 12" key="1">
    <citation type="submission" date="2020-08" db="EMBL/GenBank/DDBJ databases">
        <title>Sequencing the genomes of 1000 actinobacteria strains.</title>
        <authorList>
            <person name="Klenk H.-P."/>
        </authorList>
    </citation>
    <scope>NUCLEOTIDE SEQUENCE [LARGE SCALE GENOMIC DNA]</scope>
    <source>
        <strain evidence="11 12">DSM 46887</strain>
    </source>
</reference>
<dbReference type="InterPro" id="IPR027417">
    <property type="entry name" value="P-loop_NTPase"/>
</dbReference>
<protein>
    <submittedName>
        <fullName evidence="11">Oligopeptide/dipeptide ABC transporter ATP-binding protein</fullName>
    </submittedName>
</protein>
<dbReference type="Gene3D" id="3.40.50.300">
    <property type="entry name" value="P-loop containing nucleotide triphosphate hydrolases"/>
    <property type="match status" value="1"/>
</dbReference>
<keyword evidence="3" id="KW-0813">Transport</keyword>
<keyword evidence="4" id="KW-1003">Cell membrane</keyword>
<dbReference type="InterPro" id="IPR003593">
    <property type="entry name" value="AAA+_ATPase"/>
</dbReference>
<dbReference type="InterPro" id="IPR017871">
    <property type="entry name" value="ABC_transporter-like_CS"/>
</dbReference>